<protein>
    <submittedName>
        <fullName evidence="3">Uncharacterized protein</fullName>
    </submittedName>
</protein>
<accession>A0A150IMY6</accession>
<evidence type="ECO:0000256" key="1">
    <source>
        <dbReference type="SAM" id="MobiDB-lite"/>
    </source>
</evidence>
<gene>
    <name evidence="3" type="ORF">AMQ22_02155</name>
</gene>
<dbReference type="Proteomes" id="UP000075398">
    <property type="component" value="Unassembled WGS sequence"/>
</dbReference>
<dbReference type="EMBL" id="LNGC01000210">
    <property type="protein sequence ID" value="KYC46391.1"/>
    <property type="molecule type" value="Genomic_DNA"/>
</dbReference>
<feature type="compositionally biased region" description="Basic and acidic residues" evidence="1">
    <location>
        <begin position="322"/>
        <end position="335"/>
    </location>
</feature>
<reference evidence="3 4" key="1">
    <citation type="journal article" date="2016" name="ISME J.">
        <title>Chasing the elusive Euryarchaeota class WSA2: genomes reveal a uniquely fastidious methyl-reducing methanogen.</title>
        <authorList>
            <person name="Nobu M.K."/>
            <person name="Narihiro T."/>
            <person name="Kuroda K."/>
            <person name="Mei R."/>
            <person name="Liu W.T."/>
        </authorList>
    </citation>
    <scope>NUCLEOTIDE SEQUENCE [LARGE SCALE GENOMIC DNA]</scope>
    <source>
        <strain evidence="3">U1lsi0528_Bin055</strain>
    </source>
</reference>
<name>A0A150IMY6_9EURY</name>
<keyword evidence="2" id="KW-0812">Transmembrane</keyword>
<comment type="caution">
    <text evidence="3">The sequence shown here is derived from an EMBL/GenBank/DDBJ whole genome shotgun (WGS) entry which is preliminary data.</text>
</comment>
<feature type="compositionally biased region" description="Basic and acidic residues" evidence="1">
    <location>
        <begin position="300"/>
        <end position="313"/>
    </location>
</feature>
<dbReference type="AlphaFoldDB" id="A0A150IMY6"/>
<evidence type="ECO:0000313" key="3">
    <source>
        <dbReference type="EMBL" id="KYC46391.1"/>
    </source>
</evidence>
<feature type="transmembrane region" description="Helical" evidence="2">
    <location>
        <begin position="260"/>
        <end position="280"/>
    </location>
</feature>
<keyword evidence="2" id="KW-0472">Membrane</keyword>
<evidence type="ECO:0000256" key="2">
    <source>
        <dbReference type="SAM" id="Phobius"/>
    </source>
</evidence>
<proteinExistence type="predicted"/>
<evidence type="ECO:0000313" key="4">
    <source>
        <dbReference type="Proteomes" id="UP000075398"/>
    </source>
</evidence>
<organism evidence="3 4">
    <name type="scientific">Candidatus Methanofastidiosum methylothiophilum</name>
    <dbReference type="NCBI Taxonomy" id="1705564"/>
    <lineage>
        <taxon>Archaea</taxon>
        <taxon>Methanobacteriati</taxon>
        <taxon>Methanobacteriota</taxon>
        <taxon>Stenosarchaea group</taxon>
        <taxon>Candidatus Methanofastidiosia</taxon>
        <taxon>Candidatus Methanofastidiosales</taxon>
        <taxon>Candidatus Methanofastidiosaceae</taxon>
        <taxon>Candidatus Methanofastidiosum</taxon>
    </lineage>
</organism>
<feature type="region of interest" description="Disordered" evidence="1">
    <location>
        <begin position="300"/>
        <end position="343"/>
    </location>
</feature>
<keyword evidence="2" id="KW-1133">Transmembrane helix</keyword>
<sequence>MNRKLRMGISLSLVLFTLTLFIAYVAAETSSNSQHYRFQMKFLGTEGTVRPDENLRISDVRFIINRDTITLKMNVYIPRNSGIDKMEISFVNDPDRSKRFFLEPAEAKGVVSSIKPLYMNAAESYFLRDGDVNRKVSLLTLTYKRVGDYYYQLPLNATVDSFYGEFWIVFDKGTDDPSILLENNNINISFSYPYGEAGINGIKVPDDYTIATVTPETTERVKSFIVYYSAPPTSVFIEAVKGQAEPTPLEKLSLWGNSNLGIFLIIFTFICGVDSSMVFLSSWKKSWGVKKNVKVTIKKEECDERPPPPDRTIRPRPIPAPVERERPLRREEPTSRYHPYGRVDSTKDLIDDIKRLEKAMEDYENSVKSRKK</sequence>